<dbReference type="RefSeq" id="WP_303306620.1">
    <property type="nucleotide sequence ID" value="NZ_JAODOP010000004.1"/>
</dbReference>
<evidence type="ECO:0000259" key="2">
    <source>
        <dbReference type="Pfam" id="PF08327"/>
    </source>
</evidence>
<protein>
    <submittedName>
        <fullName evidence="3">SRPBCC domain-containing protein</fullName>
    </submittedName>
</protein>
<dbReference type="Gene3D" id="3.30.530.20">
    <property type="match status" value="1"/>
</dbReference>
<comment type="similarity">
    <text evidence="1">Belongs to the AHA1 family.</text>
</comment>
<name>A0ABU7XU83_9FLAO</name>
<sequence length="146" mass="17279">MKNIEEPIIVEQTFNASLENVWDAITVLDKMIKWFFPNISSFEPVVGFETGFVIQVEDRIFPHLWKLTEVIPMKKIAYEWKFEGYPGSAISLFELMEEHYQTKLKLTFTVVENFPDNIPEFKRESGVAGWNYFIKESLKEYLEKKI</sequence>
<organism evidence="3 4">
    <name type="scientific">Flavivirga spongiicola</name>
    <dbReference type="NCBI Taxonomy" id="421621"/>
    <lineage>
        <taxon>Bacteria</taxon>
        <taxon>Pseudomonadati</taxon>
        <taxon>Bacteroidota</taxon>
        <taxon>Flavobacteriia</taxon>
        <taxon>Flavobacteriales</taxon>
        <taxon>Flavobacteriaceae</taxon>
        <taxon>Flavivirga</taxon>
    </lineage>
</organism>
<gene>
    <name evidence="3" type="ORF">N1F79_14215</name>
</gene>
<keyword evidence="4" id="KW-1185">Reference proteome</keyword>
<dbReference type="CDD" id="cd07814">
    <property type="entry name" value="SRPBCC_CalC_Aha1-like"/>
    <property type="match status" value="1"/>
</dbReference>
<reference evidence="3 4" key="1">
    <citation type="submission" date="2022-09" db="EMBL/GenBank/DDBJ databases">
        <title>Genome sequencing of Flavivirga sp. MEBiC05379.</title>
        <authorList>
            <person name="Oh H.-M."/>
            <person name="Kwon K.K."/>
            <person name="Park M.J."/>
            <person name="Yang S.-H."/>
        </authorList>
    </citation>
    <scope>NUCLEOTIDE SEQUENCE [LARGE SCALE GENOMIC DNA]</scope>
    <source>
        <strain evidence="3 4">MEBiC05379</strain>
    </source>
</reference>
<comment type="caution">
    <text evidence="3">The sequence shown here is derived from an EMBL/GenBank/DDBJ whole genome shotgun (WGS) entry which is preliminary data.</text>
</comment>
<evidence type="ECO:0000313" key="4">
    <source>
        <dbReference type="Proteomes" id="UP001337305"/>
    </source>
</evidence>
<evidence type="ECO:0000256" key="1">
    <source>
        <dbReference type="ARBA" id="ARBA00006817"/>
    </source>
</evidence>
<evidence type="ECO:0000313" key="3">
    <source>
        <dbReference type="EMBL" id="MEF3834289.1"/>
    </source>
</evidence>
<dbReference type="SUPFAM" id="SSF55961">
    <property type="entry name" value="Bet v1-like"/>
    <property type="match status" value="1"/>
</dbReference>
<dbReference type="InterPro" id="IPR023393">
    <property type="entry name" value="START-like_dom_sf"/>
</dbReference>
<dbReference type="Proteomes" id="UP001337305">
    <property type="component" value="Unassembled WGS sequence"/>
</dbReference>
<dbReference type="Pfam" id="PF08327">
    <property type="entry name" value="AHSA1"/>
    <property type="match status" value="1"/>
</dbReference>
<proteinExistence type="inferred from homology"/>
<dbReference type="EMBL" id="JAODOP010000004">
    <property type="protein sequence ID" value="MEF3834289.1"/>
    <property type="molecule type" value="Genomic_DNA"/>
</dbReference>
<feature type="domain" description="Activator of Hsp90 ATPase homologue 1/2-like C-terminal" evidence="2">
    <location>
        <begin position="15"/>
        <end position="143"/>
    </location>
</feature>
<dbReference type="InterPro" id="IPR013538">
    <property type="entry name" value="ASHA1/2-like_C"/>
</dbReference>
<accession>A0ABU7XU83</accession>